<feature type="region of interest" description="Disordered" evidence="4">
    <location>
        <begin position="94"/>
        <end position="152"/>
    </location>
</feature>
<dbReference type="OrthoDB" id="8068875at2759"/>
<accession>A0A8B6CN87</accession>
<evidence type="ECO:0000256" key="3">
    <source>
        <dbReference type="PROSITE-ProRule" id="PRU00023"/>
    </source>
</evidence>
<evidence type="ECO:0000256" key="1">
    <source>
        <dbReference type="ARBA" id="ARBA00022737"/>
    </source>
</evidence>
<feature type="compositionally biased region" description="Polar residues" evidence="4">
    <location>
        <begin position="94"/>
        <end position="105"/>
    </location>
</feature>
<dbReference type="PROSITE" id="PS50297">
    <property type="entry name" value="ANK_REP_REGION"/>
    <property type="match status" value="1"/>
</dbReference>
<evidence type="ECO:0000313" key="5">
    <source>
        <dbReference type="EMBL" id="VDI07076.1"/>
    </source>
</evidence>
<dbReference type="SMART" id="SM00248">
    <property type="entry name" value="ANK"/>
    <property type="match status" value="2"/>
</dbReference>
<dbReference type="EMBL" id="UYJE01002000">
    <property type="protein sequence ID" value="VDI07076.1"/>
    <property type="molecule type" value="Genomic_DNA"/>
</dbReference>
<evidence type="ECO:0000313" key="6">
    <source>
        <dbReference type="Proteomes" id="UP000596742"/>
    </source>
</evidence>
<name>A0A8B6CN87_MYTGA</name>
<comment type="caution">
    <text evidence="5">The sequence shown here is derived from an EMBL/GenBank/DDBJ whole genome shotgun (WGS) entry which is preliminary data.</text>
</comment>
<sequence length="152" mass="17493">IHWLAVNGRTELLHDLFMYTQDVDVETVVCLLDHGTEINRPNHYGWIPLHFACSHGQHDTATILLQRGAVFLPDKSNKTPLEFCIEIDNQTTSEDKQLQMNQTTSEDNRLTKRLQRPKRHLKTTLKIDNPTRSADNIIDDNQTTSEQQSQMG</sequence>
<dbReference type="PANTHER" id="PTHR24171">
    <property type="entry name" value="ANKYRIN REPEAT DOMAIN-CONTAINING PROTEIN 39-RELATED"/>
    <property type="match status" value="1"/>
</dbReference>
<gene>
    <name evidence="5" type="ORF">MGAL_10B021789</name>
</gene>
<feature type="repeat" description="ANK" evidence="3">
    <location>
        <begin position="44"/>
        <end position="69"/>
    </location>
</feature>
<reference evidence="5" key="1">
    <citation type="submission" date="2018-11" db="EMBL/GenBank/DDBJ databases">
        <authorList>
            <person name="Alioto T."/>
            <person name="Alioto T."/>
        </authorList>
    </citation>
    <scope>NUCLEOTIDE SEQUENCE</scope>
</reference>
<proteinExistence type="predicted"/>
<evidence type="ECO:0000256" key="2">
    <source>
        <dbReference type="ARBA" id="ARBA00023043"/>
    </source>
</evidence>
<keyword evidence="2 3" id="KW-0040">ANK repeat</keyword>
<evidence type="ECO:0000256" key="4">
    <source>
        <dbReference type="SAM" id="MobiDB-lite"/>
    </source>
</evidence>
<dbReference type="AlphaFoldDB" id="A0A8B6CN87"/>
<dbReference type="PROSITE" id="PS50088">
    <property type="entry name" value="ANK_REPEAT"/>
    <property type="match status" value="1"/>
</dbReference>
<feature type="compositionally biased region" description="Polar residues" evidence="4">
    <location>
        <begin position="130"/>
        <end position="152"/>
    </location>
</feature>
<dbReference type="InterPro" id="IPR002110">
    <property type="entry name" value="Ankyrin_rpt"/>
</dbReference>
<dbReference type="SUPFAM" id="SSF48403">
    <property type="entry name" value="Ankyrin repeat"/>
    <property type="match status" value="1"/>
</dbReference>
<dbReference type="Gene3D" id="1.25.40.20">
    <property type="entry name" value="Ankyrin repeat-containing domain"/>
    <property type="match status" value="1"/>
</dbReference>
<keyword evidence="6" id="KW-1185">Reference proteome</keyword>
<keyword evidence="1" id="KW-0677">Repeat</keyword>
<feature type="non-terminal residue" evidence="5">
    <location>
        <position position="152"/>
    </location>
</feature>
<dbReference type="InterPro" id="IPR036770">
    <property type="entry name" value="Ankyrin_rpt-contain_sf"/>
</dbReference>
<organism evidence="5 6">
    <name type="scientific">Mytilus galloprovincialis</name>
    <name type="common">Mediterranean mussel</name>
    <dbReference type="NCBI Taxonomy" id="29158"/>
    <lineage>
        <taxon>Eukaryota</taxon>
        <taxon>Metazoa</taxon>
        <taxon>Spiralia</taxon>
        <taxon>Lophotrochozoa</taxon>
        <taxon>Mollusca</taxon>
        <taxon>Bivalvia</taxon>
        <taxon>Autobranchia</taxon>
        <taxon>Pteriomorphia</taxon>
        <taxon>Mytilida</taxon>
        <taxon>Mytiloidea</taxon>
        <taxon>Mytilidae</taxon>
        <taxon>Mytilinae</taxon>
        <taxon>Mytilus</taxon>
    </lineage>
</organism>
<protein>
    <submittedName>
        <fullName evidence="5">Uncharacterized protein</fullName>
    </submittedName>
</protein>
<dbReference type="Pfam" id="PF12796">
    <property type="entry name" value="Ank_2"/>
    <property type="match status" value="1"/>
</dbReference>
<dbReference type="Proteomes" id="UP000596742">
    <property type="component" value="Unassembled WGS sequence"/>
</dbReference>
<feature type="compositionally biased region" description="Basic residues" evidence="4">
    <location>
        <begin position="111"/>
        <end position="123"/>
    </location>
</feature>